<evidence type="ECO:0000256" key="1">
    <source>
        <dbReference type="ARBA" id="ARBA00004651"/>
    </source>
</evidence>
<keyword evidence="3" id="KW-1003">Cell membrane</keyword>
<dbReference type="InterPro" id="IPR035906">
    <property type="entry name" value="MetI-like_sf"/>
</dbReference>
<keyword evidence="5 7" id="KW-1133">Transmembrane helix</keyword>
<dbReference type="PROSITE" id="PS50928">
    <property type="entry name" value="ABC_TM1"/>
    <property type="match status" value="1"/>
</dbReference>
<comment type="caution">
    <text evidence="9">The sequence shown here is derived from an EMBL/GenBank/DDBJ whole genome shotgun (WGS) entry which is preliminary data.</text>
</comment>
<feature type="transmembrane region" description="Helical" evidence="7">
    <location>
        <begin position="260"/>
        <end position="282"/>
    </location>
</feature>
<evidence type="ECO:0000256" key="4">
    <source>
        <dbReference type="ARBA" id="ARBA00022692"/>
    </source>
</evidence>
<feature type="transmembrane region" description="Helical" evidence="7">
    <location>
        <begin position="200"/>
        <end position="222"/>
    </location>
</feature>
<dbReference type="Gene3D" id="1.10.3720.10">
    <property type="entry name" value="MetI-like"/>
    <property type="match status" value="1"/>
</dbReference>
<dbReference type="EMBL" id="BORB01000060">
    <property type="protein sequence ID" value="GIN59768.1"/>
    <property type="molecule type" value="Genomic_DNA"/>
</dbReference>
<evidence type="ECO:0000256" key="3">
    <source>
        <dbReference type="ARBA" id="ARBA00022475"/>
    </source>
</evidence>
<dbReference type="InterPro" id="IPR000515">
    <property type="entry name" value="MetI-like"/>
</dbReference>
<name>A0ABQ4KPC7_9BACI</name>
<evidence type="ECO:0000259" key="8">
    <source>
        <dbReference type="PROSITE" id="PS50928"/>
    </source>
</evidence>
<dbReference type="PANTHER" id="PTHR30193:SF37">
    <property type="entry name" value="INNER MEMBRANE ABC TRANSPORTER PERMEASE PROTEIN YCJO"/>
    <property type="match status" value="1"/>
</dbReference>
<feature type="transmembrane region" description="Helical" evidence="7">
    <location>
        <begin position="152"/>
        <end position="179"/>
    </location>
</feature>
<feature type="transmembrane region" description="Helical" evidence="7">
    <location>
        <begin position="74"/>
        <end position="95"/>
    </location>
</feature>
<dbReference type="CDD" id="cd06261">
    <property type="entry name" value="TM_PBP2"/>
    <property type="match status" value="1"/>
</dbReference>
<reference evidence="9 10" key="1">
    <citation type="submission" date="2021-03" db="EMBL/GenBank/DDBJ databases">
        <title>Antimicrobial resistance genes in bacteria isolated from Japanese honey, and their potential for conferring macrolide and lincosamide resistance in the American foulbrood pathogen Paenibacillus larvae.</title>
        <authorList>
            <person name="Okamoto M."/>
            <person name="Kumagai M."/>
            <person name="Kanamori H."/>
            <person name="Takamatsu D."/>
        </authorList>
    </citation>
    <scope>NUCLEOTIDE SEQUENCE [LARGE SCALE GENOMIC DNA]</scope>
    <source>
        <strain evidence="9 10">J8TS2</strain>
    </source>
</reference>
<keyword evidence="4 7" id="KW-0812">Transmembrane</keyword>
<accession>A0ABQ4KPC7</accession>
<dbReference type="Proteomes" id="UP000679950">
    <property type="component" value="Unassembled WGS sequence"/>
</dbReference>
<keyword evidence="2 7" id="KW-0813">Transport</keyword>
<feature type="domain" description="ABC transmembrane type-1" evidence="8">
    <location>
        <begin position="70"/>
        <end position="281"/>
    </location>
</feature>
<comment type="subcellular location">
    <subcellularLocation>
        <location evidence="1 7">Cell membrane</location>
        <topology evidence="1 7">Multi-pass membrane protein</topology>
    </subcellularLocation>
</comment>
<keyword evidence="10" id="KW-1185">Reference proteome</keyword>
<dbReference type="SUPFAM" id="SSF161098">
    <property type="entry name" value="MetI-like"/>
    <property type="match status" value="1"/>
</dbReference>
<dbReference type="PANTHER" id="PTHR30193">
    <property type="entry name" value="ABC TRANSPORTER PERMEASE PROTEIN"/>
    <property type="match status" value="1"/>
</dbReference>
<evidence type="ECO:0000313" key="10">
    <source>
        <dbReference type="Proteomes" id="UP000679950"/>
    </source>
</evidence>
<gene>
    <name evidence="9" type="primary">yurN_2</name>
    <name evidence="9" type="ORF">J8TS2_40870</name>
</gene>
<feature type="transmembrane region" description="Helical" evidence="7">
    <location>
        <begin position="107"/>
        <end position="132"/>
    </location>
</feature>
<evidence type="ECO:0000313" key="9">
    <source>
        <dbReference type="EMBL" id="GIN59768.1"/>
    </source>
</evidence>
<dbReference type="RefSeq" id="WP_212967469.1">
    <property type="nucleotide sequence ID" value="NZ_BORB01000060.1"/>
</dbReference>
<dbReference type="InterPro" id="IPR051393">
    <property type="entry name" value="ABC_transporter_permease"/>
</dbReference>
<protein>
    <submittedName>
        <fullName evidence="9">ABC transporter permease protein YurN</fullName>
    </submittedName>
</protein>
<sequence length="291" mass="32250">MNSNQRITQKIIPYLYVLPAALIVLVFFISSSAFTFYASFTDWSGLNKLELIGITNYIELFKDGYFVQSLINTVIWVFAGLIIPVLIPLVLAILITKTRFTGTYKNIFYLPNAVSPTIGALIMTALLSNYGIPKILGMMGFESLDTYWLGIPYVNTLVMIGASVWQGIGVNLILLVVGLNNIPSEPVEAAQIDGASGFSLYSKVVFPLLKPTLVIVILMSIVNSFKTFDIIWLMTNGGPYRTSETLAVTMYKETFVNGNYGYGAAVATILSIIVLFISWFYLKKTFEGEEN</sequence>
<evidence type="ECO:0000256" key="7">
    <source>
        <dbReference type="RuleBase" id="RU363032"/>
    </source>
</evidence>
<keyword evidence="6 7" id="KW-0472">Membrane</keyword>
<dbReference type="SUPFAM" id="SSF160964">
    <property type="entry name" value="MalF N-terminal region-like"/>
    <property type="match status" value="1"/>
</dbReference>
<evidence type="ECO:0000256" key="6">
    <source>
        <dbReference type="ARBA" id="ARBA00023136"/>
    </source>
</evidence>
<proteinExistence type="inferred from homology"/>
<evidence type="ECO:0000256" key="2">
    <source>
        <dbReference type="ARBA" id="ARBA00022448"/>
    </source>
</evidence>
<comment type="similarity">
    <text evidence="7">Belongs to the binding-protein-dependent transport system permease family.</text>
</comment>
<organism evidence="9 10">
    <name type="scientific">Lederbergia ruris</name>
    <dbReference type="NCBI Taxonomy" id="217495"/>
    <lineage>
        <taxon>Bacteria</taxon>
        <taxon>Bacillati</taxon>
        <taxon>Bacillota</taxon>
        <taxon>Bacilli</taxon>
        <taxon>Bacillales</taxon>
        <taxon>Bacillaceae</taxon>
        <taxon>Lederbergia</taxon>
    </lineage>
</organism>
<dbReference type="Pfam" id="PF00528">
    <property type="entry name" value="BPD_transp_1"/>
    <property type="match status" value="1"/>
</dbReference>
<evidence type="ECO:0000256" key="5">
    <source>
        <dbReference type="ARBA" id="ARBA00022989"/>
    </source>
</evidence>
<feature type="transmembrane region" description="Helical" evidence="7">
    <location>
        <begin position="12"/>
        <end position="40"/>
    </location>
</feature>